<evidence type="ECO:0008006" key="4">
    <source>
        <dbReference type="Google" id="ProtNLM"/>
    </source>
</evidence>
<comment type="caution">
    <text evidence="2">The sequence shown here is derived from an EMBL/GenBank/DDBJ whole genome shotgun (WGS) entry which is preliminary data.</text>
</comment>
<gene>
    <name evidence="2" type="ORF">D7X32_06815</name>
</gene>
<evidence type="ECO:0000313" key="2">
    <source>
        <dbReference type="EMBL" id="RKH05799.1"/>
    </source>
</evidence>
<sequence>MLRGRTASYTAGRPSARLRTAHLVHRVRLDLNRLSRCVPVINAVIWRVKTGAQWRELPERRSSRGSTRCSARSRANDLRGHPARNLSPARAVTGTTARAGPSGTTGRCTTPCRRSSRWSSSRRGSGRCLPSWP</sequence>
<evidence type="ECO:0000256" key="1">
    <source>
        <dbReference type="SAM" id="MobiDB-lite"/>
    </source>
</evidence>
<dbReference type="Proteomes" id="UP000268313">
    <property type="component" value="Unassembled WGS sequence"/>
</dbReference>
<proteinExistence type="predicted"/>
<name>A0A3A8KF77_9BACT</name>
<protein>
    <recommendedName>
        <fullName evidence="4">Transposase</fullName>
    </recommendedName>
</protein>
<evidence type="ECO:0000313" key="3">
    <source>
        <dbReference type="Proteomes" id="UP000268313"/>
    </source>
</evidence>
<dbReference type="AlphaFoldDB" id="A0A3A8KF77"/>
<dbReference type="EMBL" id="RAWE01000015">
    <property type="protein sequence ID" value="RKH05799.1"/>
    <property type="molecule type" value="Genomic_DNA"/>
</dbReference>
<accession>A0A3A8KF77</accession>
<organism evidence="2 3">
    <name type="scientific">Corallococcus carmarthensis</name>
    <dbReference type="NCBI Taxonomy" id="2316728"/>
    <lineage>
        <taxon>Bacteria</taxon>
        <taxon>Pseudomonadati</taxon>
        <taxon>Myxococcota</taxon>
        <taxon>Myxococcia</taxon>
        <taxon>Myxococcales</taxon>
        <taxon>Cystobacterineae</taxon>
        <taxon>Myxococcaceae</taxon>
        <taxon>Corallococcus</taxon>
    </lineage>
</organism>
<reference evidence="3" key="1">
    <citation type="submission" date="2018-09" db="EMBL/GenBank/DDBJ databases">
        <authorList>
            <person name="Livingstone P.G."/>
            <person name="Whitworth D.E."/>
        </authorList>
    </citation>
    <scope>NUCLEOTIDE SEQUENCE [LARGE SCALE GENOMIC DNA]</scope>
    <source>
        <strain evidence="3">CA043D</strain>
    </source>
</reference>
<feature type="compositionally biased region" description="Low complexity" evidence="1">
    <location>
        <begin position="89"/>
        <end position="133"/>
    </location>
</feature>
<keyword evidence="3" id="KW-1185">Reference proteome</keyword>
<feature type="region of interest" description="Disordered" evidence="1">
    <location>
        <begin position="57"/>
        <end position="133"/>
    </location>
</feature>